<protein>
    <recommendedName>
        <fullName evidence="4">DM2 domain-containing protein</fullName>
    </recommendedName>
</protein>
<feature type="compositionally biased region" description="Polar residues" evidence="1">
    <location>
        <begin position="165"/>
        <end position="174"/>
    </location>
</feature>
<dbReference type="GeneID" id="11473002"/>
<dbReference type="Proteomes" id="UP000006790">
    <property type="component" value="Chromosome 2"/>
</dbReference>
<dbReference type="FunCoup" id="G8JPK0">
    <property type="interactions" value="778"/>
</dbReference>
<dbReference type="eggNOG" id="KOG2570">
    <property type="taxonomic scope" value="Eukaryota"/>
</dbReference>
<feature type="region of interest" description="Disordered" evidence="1">
    <location>
        <begin position="1"/>
        <end position="25"/>
    </location>
</feature>
<sequence>MSRTNKPQQKPVQQTNPSPVTQPTDTYIQPFLKELVPELSSLERLKDAERRMDVYISRKKIDLHQSITQWTYQKHRDYSETQYLRVFISSIAENQPWQTNSDDLAQGTWTLRIEGRLVDDEDVRSPMRPKFSSFIQSFALDFHAKDDNVDKDKNQDADHPMDGSDNATGQVPRQLSMPTKNYDIVEWHADPNAPVEFDGLDIKRNGTENVDCTITIQPMGYTGDQLQYSESLAFIIGISRGTVHEAIYSLYKYILLNDLLIPDENSNSKSNQNDDKMVVKVDSMMSKLLPMTTGEPKKYLKLMELPQLLNNHIKPIPPIKLDYTIQVDKTSTYGELVFDIEVPKQHHKDSSESVGSQNNLAQQGMLLLTEFNTITSQLEPQLASLEKKSQLLSLQINSSANKYQFFNKLAQDPVPMLKDYMKSTANALKVLSGDDGFDEDTVRRSTFYQENEAVLFENLGVLLSNGRM</sequence>
<dbReference type="STRING" id="931890.G8JPK0"/>
<dbReference type="EMBL" id="CP002498">
    <property type="protein sequence ID" value="AET37849.1"/>
    <property type="molecule type" value="Genomic_DNA"/>
</dbReference>
<dbReference type="Gene3D" id="1.10.245.10">
    <property type="entry name" value="SWIB/MDM2 domain"/>
    <property type="match status" value="1"/>
</dbReference>
<evidence type="ECO:0000256" key="1">
    <source>
        <dbReference type="SAM" id="MobiDB-lite"/>
    </source>
</evidence>
<dbReference type="CDD" id="cd10568">
    <property type="entry name" value="SWIB_like"/>
    <property type="match status" value="1"/>
</dbReference>
<proteinExistence type="predicted"/>
<dbReference type="InterPro" id="IPR036885">
    <property type="entry name" value="SWIB_MDM2_dom_sf"/>
</dbReference>
<feature type="compositionally biased region" description="Basic and acidic residues" evidence="1">
    <location>
        <begin position="148"/>
        <end position="162"/>
    </location>
</feature>
<dbReference type="PANTHER" id="PTHR13844">
    <property type="entry name" value="SWI/SNF-RELATED MATRIX-ASSOCIATED ACTIN-DEPENDENT REGULATOR OF CHROMATIN SUBFAMILY D"/>
    <property type="match status" value="1"/>
</dbReference>
<name>G8JPK0_ERECY</name>
<dbReference type="OrthoDB" id="10263741at2759"/>
<dbReference type="RefSeq" id="XP_003644666.1">
    <property type="nucleotide sequence ID" value="XM_003644618.1"/>
</dbReference>
<evidence type="ECO:0008006" key="4">
    <source>
        <dbReference type="Google" id="ProtNLM"/>
    </source>
</evidence>
<organism evidence="2 3">
    <name type="scientific">Eremothecium cymbalariae (strain CBS 270.75 / DBVPG 7215 / KCTC 17166 / NRRL Y-17582)</name>
    <name type="common">Yeast</name>
    <dbReference type="NCBI Taxonomy" id="931890"/>
    <lineage>
        <taxon>Eukaryota</taxon>
        <taxon>Fungi</taxon>
        <taxon>Dikarya</taxon>
        <taxon>Ascomycota</taxon>
        <taxon>Saccharomycotina</taxon>
        <taxon>Saccharomycetes</taxon>
        <taxon>Saccharomycetales</taxon>
        <taxon>Saccharomycetaceae</taxon>
        <taxon>Eremothecium</taxon>
    </lineage>
</organism>
<reference evidence="3" key="1">
    <citation type="journal article" date="2012" name="G3 (Bethesda)">
        <title>Pichia sorbitophila, an interspecies yeast hybrid reveals early steps of genome resolution following polyploidization.</title>
        <authorList>
            <person name="Leh Louis V."/>
            <person name="Despons L."/>
            <person name="Friedrich A."/>
            <person name="Martin T."/>
            <person name="Durrens P."/>
            <person name="Casaregola S."/>
            <person name="Neuveglise C."/>
            <person name="Fairhead C."/>
            <person name="Marck C."/>
            <person name="Cruz J.A."/>
            <person name="Straub M.L."/>
            <person name="Kugler V."/>
            <person name="Sacerdot C."/>
            <person name="Uzunov Z."/>
            <person name="Thierry A."/>
            <person name="Weiss S."/>
            <person name="Bleykasten C."/>
            <person name="De Montigny J."/>
            <person name="Jacques N."/>
            <person name="Jung P."/>
            <person name="Lemaire M."/>
            <person name="Mallet S."/>
            <person name="Morel G."/>
            <person name="Richard G.F."/>
            <person name="Sarkar A."/>
            <person name="Savel G."/>
            <person name="Schacherer J."/>
            <person name="Seret M.L."/>
            <person name="Talla E."/>
            <person name="Samson G."/>
            <person name="Jubin C."/>
            <person name="Poulain J."/>
            <person name="Vacherie B."/>
            <person name="Barbe V."/>
            <person name="Pelletier E."/>
            <person name="Sherman D.J."/>
            <person name="Westhof E."/>
            <person name="Weissenbach J."/>
            <person name="Baret P.V."/>
            <person name="Wincker P."/>
            <person name="Gaillardin C."/>
            <person name="Dujon B."/>
            <person name="Souciet J.L."/>
        </authorList>
    </citation>
    <scope>NUCLEOTIDE SEQUENCE [LARGE SCALE GENOMIC DNA]</scope>
    <source>
        <strain evidence="3">CBS 270.75 / DBVPG 7215 / KCTC 17166 / NRRL Y-17582</strain>
    </source>
</reference>
<dbReference type="HOGENOM" id="CLU_032070_0_0_1"/>
<dbReference type="AlphaFoldDB" id="G8JPK0"/>
<accession>G8JPK0</accession>
<dbReference type="InParanoid" id="G8JPK0"/>
<gene>
    <name evidence="2" type="ordered locus">Ecym_2096</name>
</gene>
<evidence type="ECO:0000313" key="2">
    <source>
        <dbReference type="EMBL" id="AET37849.1"/>
    </source>
</evidence>
<feature type="region of interest" description="Disordered" evidence="1">
    <location>
        <begin position="148"/>
        <end position="174"/>
    </location>
</feature>
<keyword evidence="3" id="KW-1185">Reference proteome</keyword>
<dbReference type="SUPFAM" id="SSF47592">
    <property type="entry name" value="SWIB/MDM2 domain"/>
    <property type="match status" value="1"/>
</dbReference>
<dbReference type="OMA" id="NFRCNEP"/>
<dbReference type="KEGG" id="erc:Ecym_2096"/>
<evidence type="ECO:0000313" key="3">
    <source>
        <dbReference type="Proteomes" id="UP000006790"/>
    </source>
</evidence>